<keyword evidence="2" id="KW-1185">Reference proteome</keyword>
<reference evidence="2" key="1">
    <citation type="submission" date="2016-08" db="EMBL/GenBank/DDBJ databases">
        <authorList>
            <person name="Varghese N."/>
            <person name="Submissions Spin"/>
        </authorList>
    </citation>
    <scope>NUCLEOTIDE SEQUENCE [LARGE SCALE GENOMIC DNA]</scope>
    <source>
        <strain evidence="2">SGD-1123</strain>
    </source>
</reference>
<proteinExistence type="predicted"/>
<protein>
    <recommendedName>
        <fullName evidence="3">DUF4276 family protein</fullName>
    </recommendedName>
</protein>
<evidence type="ECO:0000313" key="1">
    <source>
        <dbReference type="EMBL" id="SCB77431.1"/>
    </source>
</evidence>
<evidence type="ECO:0008006" key="3">
    <source>
        <dbReference type="Google" id="ProtNLM"/>
    </source>
</evidence>
<organism evidence="1 2">
    <name type="scientific">[Bacillus] enclensis</name>
    <dbReference type="NCBI Taxonomy" id="1402860"/>
    <lineage>
        <taxon>Bacteria</taxon>
        <taxon>Bacillati</taxon>
        <taxon>Bacillota</taxon>
        <taxon>Bacilli</taxon>
        <taxon>Bacillales</taxon>
        <taxon>Bacillaceae</taxon>
        <taxon>Rossellomorea</taxon>
    </lineage>
</organism>
<evidence type="ECO:0000313" key="2">
    <source>
        <dbReference type="Proteomes" id="UP000181997"/>
    </source>
</evidence>
<dbReference type="InterPro" id="IPR025455">
    <property type="entry name" value="DUF4276"/>
</dbReference>
<dbReference type="OrthoDB" id="9801478at2"/>
<dbReference type="Pfam" id="PF14103">
    <property type="entry name" value="DUF4276"/>
    <property type="match status" value="1"/>
</dbReference>
<dbReference type="EMBL" id="FMAU01000001">
    <property type="protein sequence ID" value="SCB77431.1"/>
    <property type="molecule type" value="Genomic_DNA"/>
</dbReference>
<dbReference type="Proteomes" id="UP000181997">
    <property type="component" value="Unassembled WGS sequence"/>
</dbReference>
<gene>
    <name evidence="1" type="ORF">GA0061094_0419</name>
</gene>
<accession>A0A0V8HQ72</accession>
<sequence length="217" mass="25247">MRHVMMLVEGQTEEAFVNKVLKPYFLEKQIFVDVTMVCTKKVKNLRAHRGGFSDFDQVNRDITRLLKSSHFDLITTLIDYYGLPSNFPGYGSTPDSNCYDKVNHLETEFARHINNDKFLPFIMLHEFESLIFCDAHSLTGFFSTRKLERLNRIALQYDSPELINNSPQTAPSKRILSELDNYEKPLHGPIAVQNIGLDKIRDQCPHFNEWISYIEKI</sequence>
<dbReference type="AlphaFoldDB" id="A0A0V8HQ72"/>
<name>A0A0V8HQ72_9BACI</name>